<dbReference type="AlphaFoldDB" id="A0A2S9GS72"/>
<sequence>MTLGSSLAGAIGSVITRIGDQVTKAQNTDNDRLKGALALKAGYDTYKLVNGGKVSETTTESLKPNPQNSGDGFGVSVNLGVSRSQQDSNNSATQARGTRSKPARSTSPPEKVTSAWKVPNCKPTISP</sequence>
<reference evidence="2 3" key="1">
    <citation type="submission" date="2018-02" db="EMBL/GenBank/DDBJ databases">
        <title>Solimicrobium silvestre gen. nov., sp. nov., isolated from alpine forest soil.</title>
        <authorList>
            <person name="Margesin R."/>
            <person name="Albuquerque L."/>
            <person name="Zhang D.-C."/>
            <person name="Froufe H.J.C."/>
            <person name="Severino R."/>
            <person name="Roxo I."/>
            <person name="Egas C."/>
            <person name="Da Costa M.S."/>
        </authorList>
    </citation>
    <scope>NUCLEOTIDE SEQUENCE [LARGE SCALE GENOMIC DNA]</scope>
    <source>
        <strain evidence="2 3">S20-91</strain>
    </source>
</reference>
<evidence type="ECO:0000313" key="2">
    <source>
        <dbReference type="EMBL" id="PRC90559.1"/>
    </source>
</evidence>
<proteinExistence type="predicted"/>
<evidence type="ECO:0000313" key="3">
    <source>
        <dbReference type="Proteomes" id="UP000237839"/>
    </source>
</evidence>
<feature type="compositionally biased region" description="Polar residues" evidence="1">
    <location>
        <begin position="79"/>
        <end position="108"/>
    </location>
</feature>
<keyword evidence="3" id="KW-1185">Reference proteome</keyword>
<dbReference type="EMBL" id="PUGF01000057">
    <property type="protein sequence ID" value="PRC90559.1"/>
    <property type="molecule type" value="Genomic_DNA"/>
</dbReference>
<dbReference type="RefSeq" id="WP_105534441.1">
    <property type="nucleotide sequence ID" value="NZ_PUGF01000057.1"/>
</dbReference>
<feature type="region of interest" description="Disordered" evidence="1">
    <location>
        <begin position="55"/>
        <end position="127"/>
    </location>
</feature>
<name>A0A2S9GS72_9BURK</name>
<evidence type="ECO:0000256" key="1">
    <source>
        <dbReference type="SAM" id="MobiDB-lite"/>
    </source>
</evidence>
<gene>
    <name evidence="2" type="ORF">S2091_4733</name>
</gene>
<dbReference type="Proteomes" id="UP000237839">
    <property type="component" value="Unassembled WGS sequence"/>
</dbReference>
<comment type="caution">
    <text evidence="2">The sequence shown here is derived from an EMBL/GenBank/DDBJ whole genome shotgun (WGS) entry which is preliminary data.</text>
</comment>
<organism evidence="2 3">
    <name type="scientific">Solimicrobium silvestre</name>
    <dbReference type="NCBI Taxonomy" id="2099400"/>
    <lineage>
        <taxon>Bacteria</taxon>
        <taxon>Pseudomonadati</taxon>
        <taxon>Pseudomonadota</taxon>
        <taxon>Betaproteobacteria</taxon>
        <taxon>Burkholderiales</taxon>
        <taxon>Oxalobacteraceae</taxon>
        <taxon>Solimicrobium</taxon>
    </lineage>
</organism>
<feature type="compositionally biased region" description="Polar residues" evidence="1">
    <location>
        <begin position="55"/>
        <end position="70"/>
    </location>
</feature>
<protein>
    <submittedName>
        <fullName evidence="2">Uncharacterized protein</fullName>
    </submittedName>
</protein>
<accession>A0A2S9GS72</accession>
<dbReference type="OrthoDB" id="5666689at2"/>